<dbReference type="GO" id="GO:0005789">
    <property type="term" value="C:endoplasmic reticulum membrane"/>
    <property type="evidence" value="ECO:0007669"/>
    <property type="project" value="UniProtKB-SubCell"/>
</dbReference>
<feature type="transmembrane region" description="Helical" evidence="10">
    <location>
        <begin position="122"/>
        <end position="144"/>
    </location>
</feature>
<accession>A0A3B0URL7</accession>
<dbReference type="UniPathway" id="UPA00196"/>
<evidence type="ECO:0000256" key="8">
    <source>
        <dbReference type="ARBA" id="ARBA00022989"/>
    </source>
</evidence>
<name>A0A3B0URL7_9ZZZZ</name>
<keyword evidence="4" id="KW-0328">Glycosyltransferase</keyword>
<feature type="transmembrane region" description="Helical" evidence="10">
    <location>
        <begin position="337"/>
        <end position="354"/>
    </location>
</feature>
<evidence type="ECO:0000313" key="11">
    <source>
        <dbReference type="EMBL" id="VAW30903.1"/>
    </source>
</evidence>
<evidence type="ECO:0000256" key="10">
    <source>
        <dbReference type="SAM" id="Phobius"/>
    </source>
</evidence>
<dbReference type="GO" id="GO:0000009">
    <property type="term" value="F:alpha-1,6-mannosyltransferase activity"/>
    <property type="evidence" value="ECO:0007669"/>
    <property type="project" value="InterPro"/>
</dbReference>
<evidence type="ECO:0000256" key="5">
    <source>
        <dbReference type="ARBA" id="ARBA00022679"/>
    </source>
</evidence>
<dbReference type="GO" id="GO:0006506">
    <property type="term" value="P:GPI anchor biosynthetic process"/>
    <property type="evidence" value="ECO:0007669"/>
    <property type="project" value="UniProtKB-UniPathway"/>
</dbReference>
<evidence type="ECO:0000256" key="3">
    <source>
        <dbReference type="ARBA" id="ARBA00022502"/>
    </source>
</evidence>
<dbReference type="Pfam" id="PF04188">
    <property type="entry name" value="Mannosyl_trans2"/>
    <property type="match status" value="1"/>
</dbReference>
<feature type="transmembrane region" description="Helical" evidence="10">
    <location>
        <begin position="156"/>
        <end position="189"/>
    </location>
</feature>
<keyword evidence="8 10" id="KW-1133">Transmembrane helix</keyword>
<evidence type="ECO:0000256" key="2">
    <source>
        <dbReference type="ARBA" id="ARBA00004687"/>
    </source>
</evidence>
<evidence type="ECO:0000256" key="9">
    <source>
        <dbReference type="ARBA" id="ARBA00023136"/>
    </source>
</evidence>
<protein>
    <recommendedName>
        <fullName evidence="12">Glycosyltransferase RgtA/B/C/D-like domain-containing protein</fullName>
    </recommendedName>
</protein>
<keyword evidence="6 10" id="KW-0812">Transmembrane</keyword>
<feature type="transmembrane region" description="Helical" evidence="10">
    <location>
        <begin position="312"/>
        <end position="331"/>
    </location>
</feature>
<dbReference type="PANTHER" id="PTHR12468">
    <property type="entry name" value="GPI MANNOSYLTRANSFERASE 2"/>
    <property type="match status" value="1"/>
</dbReference>
<keyword evidence="3" id="KW-0337">GPI-anchor biosynthesis</keyword>
<feature type="transmembrane region" description="Helical" evidence="10">
    <location>
        <begin position="196"/>
        <end position="219"/>
    </location>
</feature>
<dbReference type="EMBL" id="UOEU01000109">
    <property type="protein sequence ID" value="VAW30903.1"/>
    <property type="molecule type" value="Genomic_DNA"/>
</dbReference>
<evidence type="ECO:0008006" key="12">
    <source>
        <dbReference type="Google" id="ProtNLM"/>
    </source>
</evidence>
<keyword evidence="7" id="KW-0256">Endoplasmic reticulum</keyword>
<dbReference type="InterPro" id="IPR007315">
    <property type="entry name" value="PIG-V/Gpi18"/>
</dbReference>
<dbReference type="PANTHER" id="PTHR12468:SF2">
    <property type="entry name" value="GPI MANNOSYLTRANSFERASE 2"/>
    <property type="match status" value="1"/>
</dbReference>
<comment type="pathway">
    <text evidence="2">Glycolipid biosynthesis; glycosylphosphatidylinositol-anchor biosynthesis.</text>
</comment>
<feature type="transmembrane region" description="Helical" evidence="10">
    <location>
        <begin position="239"/>
        <end position="260"/>
    </location>
</feature>
<dbReference type="GO" id="GO:0004376">
    <property type="term" value="F:GPI mannosyltransferase activity"/>
    <property type="evidence" value="ECO:0007669"/>
    <property type="project" value="InterPro"/>
</dbReference>
<evidence type="ECO:0000256" key="6">
    <source>
        <dbReference type="ARBA" id="ARBA00022692"/>
    </source>
</evidence>
<keyword evidence="9 10" id="KW-0472">Membrane</keyword>
<gene>
    <name evidence="11" type="ORF">MNBD_CHLOROFLEXI01-1821</name>
</gene>
<evidence type="ECO:0000256" key="7">
    <source>
        <dbReference type="ARBA" id="ARBA00022824"/>
    </source>
</evidence>
<dbReference type="AlphaFoldDB" id="A0A3B0URL7"/>
<feature type="non-terminal residue" evidence="11">
    <location>
        <position position="383"/>
    </location>
</feature>
<organism evidence="11">
    <name type="scientific">hydrothermal vent metagenome</name>
    <dbReference type="NCBI Taxonomy" id="652676"/>
    <lineage>
        <taxon>unclassified sequences</taxon>
        <taxon>metagenomes</taxon>
        <taxon>ecological metagenomes</taxon>
    </lineage>
</organism>
<sequence>MDVKLDSPNQQATIYRRLASLSAPRWLWMPLLVFVVTRLGVMLIAYLAVPLLPDATSPPPYHLRGTENILLDVFASRWDTGFYVSIVEEGYFFQGVPLPSVAFFPLLPLLMKLLTPLVGDAAVAGVVVSNVALLFTAVFFYRLVAENWSEQIADRAVWYLLIFPLSFYGGAIYTESLFLLMSIAAYYFARRGQWWVSLPFAIAATLCRLVGLIIVPLLLLEWWRQWQAGQNVDGERPSFWTLLVPLAAPLGTASYMAYLWNKFNDPFAFANASAAWGRVPQSPYDTVAELLQRPSSGWLNAVITGQIHFDNWIDFIFVLVFLTLGIVLLYKARYAEAAFVLLGVLIPFSSGLLMSQRRYMWVLFPAFILLAEWGEHPWVDKLI</sequence>
<reference evidence="11" key="1">
    <citation type="submission" date="2018-06" db="EMBL/GenBank/DDBJ databases">
        <authorList>
            <person name="Zhirakovskaya E."/>
        </authorList>
    </citation>
    <scope>NUCLEOTIDE SEQUENCE</scope>
</reference>
<comment type="subcellular location">
    <subcellularLocation>
        <location evidence="1">Endoplasmic reticulum membrane</location>
        <topology evidence="1">Multi-pass membrane protein</topology>
    </subcellularLocation>
</comment>
<feature type="transmembrane region" description="Helical" evidence="10">
    <location>
        <begin position="26"/>
        <end position="49"/>
    </location>
</feature>
<proteinExistence type="predicted"/>
<evidence type="ECO:0000256" key="1">
    <source>
        <dbReference type="ARBA" id="ARBA00004477"/>
    </source>
</evidence>
<dbReference type="GO" id="GO:0031501">
    <property type="term" value="C:mannosyltransferase complex"/>
    <property type="evidence" value="ECO:0007669"/>
    <property type="project" value="TreeGrafter"/>
</dbReference>
<evidence type="ECO:0000256" key="4">
    <source>
        <dbReference type="ARBA" id="ARBA00022676"/>
    </source>
</evidence>
<keyword evidence="5" id="KW-0808">Transferase</keyword>